<dbReference type="Proteomes" id="UP000000311">
    <property type="component" value="Unassembled WGS sequence"/>
</dbReference>
<protein>
    <submittedName>
        <fullName evidence="1">Uncharacterized protein</fullName>
    </submittedName>
</protein>
<evidence type="ECO:0000313" key="2">
    <source>
        <dbReference type="Proteomes" id="UP000000311"/>
    </source>
</evidence>
<dbReference type="AlphaFoldDB" id="E1ZZ20"/>
<dbReference type="EMBL" id="GL435274">
    <property type="protein sequence ID" value="EFN73569.1"/>
    <property type="molecule type" value="Genomic_DNA"/>
</dbReference>
<feature type="non-terminal residue" evidence="1">
    <location>
        <position position="129"/>
    </location>
</feature>
<sequence>DEINNLQPSVENKFGKSFKVIHTLYCTMIDGKVCNVLTDQKSTTSCNICGVNPKNINDLQYIKELQINEEYYKKKQIQEGLKSQLSITVDVVKQRYGTTNDGNTARRFFLNPEIVSNVLGINQALIERF</sequence>
<organism evidence="2">
    <name type="scientific">Camponotus floridanus</name>
    <name type="common">Florida carpenter ant</name>
    <dbReference type="NCBI Taxonomy" id="104421"/>
    <lineage>
        <taxon>Eukaryota</taxon>
        <taxon>Metazoa</taxon>
        <taxon>Ecdysozoa</taxon>
        <taxon>Arthropoda</taxon>
        <taxon>Hexapoda</taxon>
        <taxon>Insecta</taxon>
        <taxon>Pterygota</taxon>
        <taxon>Neoptera</taxon>
        <taxon>Endopterygota</taxon>
        <taxon>Hymenoptera</taxon>
        <taxon>Apocrita</taxon>
        <taxon>Aculeata</taxon>
        <taxon>Formicoidea</taxon>
        <taxon>Formicidae</taxon>
        <taxon>Formicinae</taxon>
        <taxon>Camponotus</taxon>
    </lineage>
</organism>
<proteinExistence type="predicted"/>
<dbReference type="InParanoid" id="E1ZZ20"/>
<keyword evidence="2" id="KW-1185">Reference proteome</keyword>
<gene>
    <name evidence="1" type="ORF">EAG_09170</name>
</gene>
<reference evidence="1 2" key="1">
    <citation type="journal article" date="2010" name="Science">
        <title>Genomic comparison of the ants Camponotus floridanus and Harpegnathos saltator.</title>
        <authorList>
            <person name="Bonasio R."/>
            <person name="Zhang G."/>
            <person name="Ye C."/>
            <person name="Mutti N.S."/>
            <person name="Fang X."/>
            <person name="Qin N."/>
            <person name="Donahue G."/>
            <person name="Yang P."/>
            <person name="Li Q."/>
            <person name="Li C."/>
            <person name="Zhang P."/>
            <person name="Huang Z."/>
            <person name="Berger S.L."/>
            <person name="Reinberg D."/>
            <person name="Wang J."/>
            <person name="Liebig J."/>
        </authorList>
    </citation>
    <scope>NUCLEOTIDE SEQUENCE [LARGE SCALE GENOMIC DNA]</scope>
    <source>
        <strain evidence="2">C129</strain>
    </source>
</reference>
<evidence type="ECO:0000313" key="1">
    <source>
        <dbReference type="EMBL" id="EFN73569.1"/>
    </source>
</evidence>
<feature type="non-terminal residue" evidence="1">
    <location>
        <position position="1"/>
    </location>
</feature>
<name>E1ZZ20_CAMFO</name>
<accession>E1ZZ20</accession>